<accession>A0A8J7PHG1</accession>
<evidence type="ECO:0000313" key="2">
    <source>
        <dbReference type="Proteomes" id="UP000664277"/>
    </source>
</evidence>
<proteinExistence type="predicted"/>
<reference evidence="1" key="1">
    <citation type="submission" date="2021-02" db="EMBL/GenBank/DDBJ databases">
        <title>Genome-Resolved Metagenomics of a Microbial Community Performing Photosynthetic Biological Nutrient Removal.</title>
        <authorList>
            <person name="Mcdaniel E.A."/>
        </authorList>
    </citation>
    <scope>NUCLEOTIDE SEQUENCE</scope>
    <source>
        <strain evidence="1">UWPOB_OBS1</strain>
    </source>
</reference>
<dbReference type="InterPro" id="IPR014917">
    <property type="entry name" value="DUF1800"/>
</dbReference>
<organism evidence="1 2">
    <name type="scientific">Candidatus Obscuribacter phosphatis</name>
    <dbReference type="NCBI Taxonomy" id="1906157"/>
    <lineage>
        <taxon>Bacteria</taxon>
        <taxon>Bacillati</taxon>
        <taxon>Candidatus Melainabacteria</taxon>
        <taxon>Candidatus Obscuribacterales</taxon>
        <taxon>Candidatus Obscuribacteraceae</taxon>
        <taxon>Candidatus Obscuribacter</taxon>
    </lineage>
</organism>
<dbReference type="Pfam" id="PF08811">
    <property type="entry name" value="DUF1800"/>
    <property type="match status" value="1"/>
</dbReference>
<evidence type="ECO:0000313" key="1">
    <source>
        <dbReference type="EMBL" id="MBN8661823.1"/>
    </source>
</evidence>
<dbReference type="Proteomes" id="UP000664277">
    <property type="component" value="Unassembled WGS sequence"/>
</dbReference>
<comment type="caution">
    <text evidence="1">The sequence shown here is derived from an EMBL/GenBank/DDBJ whole genome shotgun (WGS) entry which is preliminary data.</text>
</comment>
<sequence>MNGSKRNAQVISRRRMLYVLACFYGASLTGCELVRSSISQNLGHRIPDSIKSSGIVGAGEEIDPDFHLLNRISFGPFPGDLDRLKELGPGYLEEQLHPDSIDDKAADVRVRRFESLEFDMHNMHEFKKEVLRSDMARFTMLKAIYSRRQLFECMVEFWSDHFNISIDKGDCIYLKPADQNNVIRKHALGNFRDLVLGSARSPAMLIYLDGKENHVISPSDRPNENYARELLELHTMGVYGGYTQQDVYEVARALSGFKLRDRYRRGEVYFDRLCHDDGAKRILGHVIAAGGGEGDLEKVIDILMKHPSTAHYVAYKMLRYFVSDNPDPNLVKELAKTFKETKGEIKPMLSQALASDQFKNSRATKFKRPFRFMVSSIRALAGDTNAGAPLVRYLERMGQPVFQYPTPDGYPMESQPWMGTLLWRWNFAMALCANKIESLSVDLPRLGEALNADYSPSKFQNKIFPYLVGRLPDADEAQAFSESKLKDQELLAMILCSPAFQMH</sequence>
<gene>
    <name evidence="1" type="ORF">J0M35_15760</name>
</gene>
<dbReference type="EMBL" id="JAFLCK010000025">
    <property type="protein sequence ID" value="MBN8661823.1"/>
    <property type="molecule type" value="Genomic_DNA"/>
</dbReference>
<name>A0A8J7PHG1_9BACT</name>
<dbReference type="AlphaFoldDB" id="A0A8J7PHG1"/>
<dbReference type="PROSITE" id="PS51257">
    <property type="entry name" value="PROKAR_LIPOPROTEIN"/>
    <property type="match status" value="1"/>
</dbReference>
<protein>
    <submittedName>
        <fullName evidence="1">DUF1800 domain-containing protein</fullName>
    </submittedName>
</protein>